<comment type="function">
    <text evidence="1">Involved in pre-mRNA splicing.</text>
</comment>
<comment type="similarity">
    <text evidence="2">Belongs to the CWC15 family.</text>
</comment>
<name>A0A1E4STM4_9ASCO</name>
<evidence type="ECO:0000313" key="8">
    <source>
        <dbReference type="Proteomes" id="UP000094801"/>
    </source>
</evidence>
<dbReference type="OrthoDB" id="30179at2759"/>
<feature type="compositionally biased region" description="Basic and acidic residues" evidence="6">
    <location>
        <begin position="73"/>
        <end position="97"/>
    </location>
</feature>
<organism evidence="7 8">
    <name type="scientific">[Candida] arabinofermentans NRRL YB-2248</name>
    <dbReference type="NCBI Taxonomy" id="983967"/>
    <lineage>
        <taxon>Eukaryota</taxon>
        <taxon>Fungi</taxon>
        <taxon>Dikarya</taxon>
        <taxon>Ascomycota</taxon>
        <taxon>Saccharomycotina</taxon>
        <taxon>Pichiomycetes</taxon>
        <taxon>Pichiales</taxon>
        <taxon>Pichiaceae</taxon>
        <taxon>Ogataea</taxon>
        <taxon>Ogataea/Candida clade</taxon>
    </lineage>
</organism>
<gene>
    <name evidence="7" type="ORF">CANARDRAFT_109436</name>
</gene>
<evidence type="ECO:0000256" key="4">
    <source>
        <dbReference type="ARBA" id="ARBA00022664"/>
    </source>
</evidence>
<dbReference type="GO" id="GO:0071013">
    <property type="term" value="C:catalytic step 2 spliceosome"/>
    <property type="evidence" value="ECO:0007669"/>
    <property type="project" value="TreeGrafter"/>
</dbReference>
<evidence type="ECO:0000256" key="2">
    <source>
        <dbReference type="ARBA" id="ARBA00006644"/>
    </source>
</evidence>
<dbReference type="STRING" id="983967.A0A1E4STM4"/>
<evidence type="ECO:0000256" key="3">
    <source>
        <dbReference type="ARBA" id="ARBA00020693"/>
    </source>
</evidence>
<evidence type="ECO:0000313" key="7">
    <source>
        <dbReference type="EMBL" id="ODV82772.1"/>
    </source>
</evidence>
<dbReference type="PANTHER" id="PTHR12718">
    <property type="entry name" value="CELL CYCLE CONTROL PROTEIN CWF15"/>
    <property type="match status" value="1"/>
</dbReference>
<dbReference type="AlphaFoldDB" id="A0A1E4STM4"/>
<reference evidence="8" key="1">
    <citation type="submission" date="2016-04" db="EMBL/GenBank/DDBJ databases">
        <title>Comparative genomics of biotechnologically important yeasts.</title>
        <authorList>
            <consortium name="DOE Joint Genome Institute"/>
            <person name="Riley R."/>
            <person name="Haridas S."/>
            <person name="Wolfe K.H."/>
            <person name="Lopes M.R."/>
            <person name="Hittinger C.T."/>
            <person name="Goker M."/>
            <person name="Salamov A."/>
            <person name="Wisecaver J."/>
            <person name="Long T.M."/>
            <person name="Aerts A.L."/>
            <person name="Barry K."/>
            <person name="Choi C."/>
            <person name="Clum A."/>
            <person name="Coughlan A.Y."/>
            <person name="Deshpande S."/>
            <person name="Douglass A.P."/>
            <person name="Hanson S.J."/>
            <person name="Klenk H.-P."/>
            <person name="Labutti K."/>
            <person name="Lapidus A."/>
            <person name="Lindquist E."/>
            <person name="Lipzen A."/>
            <person name="Meier-Kolthoff J.P."/>
            <person name="Ohm R.A."/>
            <person name="Otillar R.P."/>
            <person name="Pangilinan J."/>
            <person name="Peng Y."/>
            <person name="Rokas A."/>
            <person name="Rosa C.A."/>
            <person name="Scheuner C."/>
            <person name="Sibirny A.A."/>
            <person name="Slot J.C."/>
            <person name="Stielow J.B."/>
            <person name="Sun H."/>
            <person name="Kurtzman C.P."/>
            <person name="Blackwell M."/>
            <person name="Grigoriev I.V."/>
            <person name="Jeffries T.W."/>
        </authorList>
    </citation>
    <scope>NUCLEOTIDE SEQUENCE [LARGE SCALE GENOMIC DNA]</scope>
    <source>
        <strain evidence="8">NRRL YB-2248</strain>
    </source>
</reference>
<accession>A0A1E4STM4</accession>
<protein>
    <recommendedName>
        <fullName evidence="3">Pre-mRNA-splicing factor CWC15</fullName>
    </recommendedName>
</protein>
<evidence type="ECO:0000256" key="6">
    <source>
        <dbReference type="SAM" id="MobiDB-lite"/>
    </source>
</evidence>
<dbReference type="Pfam" id="PF04889">
    <property type="entry name" value="Cwf_Cwc_15"/>
    <property type="match status" value="1"/>
</dbReference>
<keyword evidence="4" id="KW-0507">mRNA processing</keyword>
<proteinExistence type="inferred from homology"/>
<feature type="region of interest" description="Disordered" evidence="6">
    <location>
        <begin position="43"/>
        <end position="97"/>
    </location>
</feature>
<dbReference type="Proteomes" id="UP000094801">
    <property type="component" value="Unassembled WGS sequence"/>
</dbReference>
<sequence length="115" mass="13561">MMMMMMRNDEDDEELLLQELAKIKEERKLKKQKEEEKLNIENAKISNPLVQIQDDDDEISGSGSGSGKQLKKSWRDQSVFRKQSVKSDDGNGKDRYVNDMLKSDFHKKFMNKYIR</sequence>
<dbReference type="GO" id="GO:0003723">
    <property type="term" value="F:RNA binding"/>
    <property type="evidence" value="ECO:0007669"/>
    <property type="project" value="TreeGrafter"/>
</dbReference>
<keyword evidence="8" id="KW-1185">Reference proteome</keyword>
<dbReference type="EMBL" id="KV453874">
    <property type="protein sequence ID" value="ODV82772.1"/>
    <property type="molecule type" value="Genomic_DNA"/>
</dbReference>
<dbReference type="PANTHER" id="PTHR12718:SF2">
    <property type="entry name" value="SPLICEOSOME-ASSOCIATED PROTEIN CWC15 HOMOLOG"/>
    <property type="match status" value="1"/>
</dbReference>
<dbReference type="InterPro" id="IPR006973">
    <property type="entry name" value="Cwf_Cwc_15"/>
</dbReference>
<evidence type="ECO:0000256" key="1">
    <source>
        <dbReference type="ARBA" id="ARBA00003777"/>
    </source>
</evidence>
<dbReference type="GO" id="GO:0045292">
    <property type="term" value="P:mRNA cis splicing, via spliceosome"/>
    <property type="evidence" value="ECO:0007669"/>
    <property type="project" value="TreeGrafter"/>
</dbReference>
<keyword evidence="5" id="KW-0508">mRNA splicing</keyword>
<evidence type="ECO:0000256" key="5">
    <source>
        <dbReference type="ARBA" id="ARBA00023187"/>
    </source>
</evidence>